<dbReference type="InterPro" id="IPR000608">
    <property type="entry name" value="UBC"/>
</dbReference>
<keyword evidence="4" id="KW-1185">Reference proteome</keyword>
<dbReference type="Proteomes" id="UP001158576">
    <property type="component" value="Chromosome PAR"/>
</dbReference>
<protein>
    <submittedName>
        <fullName evidence="3">Oidioi.mRNA.OKI2018_I69.PAR.g11014.t1.cds</fullName>
    </submittedName>
</protein>
<proteinExistence type="predicted"/>
<evidence type="ECO:0000313" key="3">
    <source>
        <dbReference type="EMBL" id="CAG5085794.1"/>
    </source>
</evidence>
<name>A0ABN7RZU9_OIKDI</name>
<evidence type="ECO:0000259" key="2">
    <source>
        <dbReference type="PROSITE" id="PS50127"/>
    </source>
</evidence>
<gene>
    <name evidence="3" type="ORF">OKIOD_LOCUS2572</name>
</gene>
<dbReference type="SMART" id="SM00212">
    <property type="entry name" value="UBCc"/>
    <property type="match status" value="1"/>
</dbReference>
<evidence type="ECO:0000313" key="4">
    <source>
        <dbReference type="Proteomes" id="UP001158576"/>
    </source>
</evidence>
<dbReference type="Gene3D" id="3.10.110.10">
    <property type="entry name" value="Ubiquitin Conjugating Enzyme"/>
    <property type="match status" value="1"/>
</dbReference>
<feature type="domain" description="UBC core" evidence="2">
    <location>
        <begin position="1"/>
        <end position="161"/>
    </location>
</feature>
<accession>A0ABN7RZU9</accession>
<evidence type="ECO:0000256" key="1">
    <source>
        <dbReference type="SAM" id="MobiDB-lite"/>
    </source>
</evidence>
<feature type="region of interest" description="Disordered" evidence="1">
    <location>
        <begin position="188"/>
        <end position="235"/>
    </location>
</feature>
<dbReference type="PROSITE" id="PS50127">
    <property type="entry name" value="UBC_2"/>
    <property type="match status" value="1"/>
</dbReference>
<reference evidence="3 4" key="1">
    <citation type="submission" date="2021-04" db="EMBL/GenBank/DDBJ databases">
        <authorList>
            <person name="Bliznina A."/>
        </authorList>
    </citation>
    <scope>NUCLEOTIDE SEQUENCE [LARGE SCALE GENOMIC DNA]</scope>
</reference>
<dbReference type="EMBL" id="OU015568">
    <property type="protein sequence ID" value="CAG5085794.1"/>
    <property type="molecule type" value="Genomic_DNA"/>
</dbReference>
<feature type="compositionally biased region" description="Basic residues" evidence="1">
    <location>
        <begin position="198"/>
        <end position="221"/>
    </location>
</feature>
<dbReference type="SUPFAM" id="SSF54495">
    <property type="entry name" value="UBC-like"/>
    <property type="match status" value="1"/>
</dbReference>
<dbReference type="Pfam" id="PF00179">
    <property type="entry name" value="UQ_con"/>
    <property type="match status" value="1"/>
</dbReference>
<feature type="compositionally biased region" description="Basic and acidic residues" evidence="1">
    <location>
        <begin position="188"/>
        <end position="197"/>
    </location>
</feature>
<sequence>MAAAREQKEYEDINQFIEDSQCMNASVSRISAGNFLAWKVKIFSPLFSVHDLAENDSHVVSTIMIEFPVDYPIAPPVVYCTDAVNHPFLGEGNRIPFKQLKDKSAWSPLIPISLVITGIHDLFLSHLCTHPEENLVSRPPRITKKPNFDVKIPETAIDKYLDQPELPVNDKIREVFKLHEKQDELKEVQEKMSELKKAQKKLRKRRKKLEKAVKKRRRLAGVRRADEEEEEDSDN</sequence>
<dbReference type="InterPro" id="IPR016135">
    <property type="entry name" value="UBQ-conjugating_enzyme/RWD"/>
</dbReference>
<organism evidence="3 4">
    <name type="scientific">Oikopleura dioica</name>
    <name type="common">Tunicate</name>
    <dbReference type="NCBI Taxonomy" id="34765"/>
    <lineage>
        <taxon>Eukaryota</taxon>
        <taxon>Metazoa</taxon>
        <taxon>Chordata</taxon>
        <taxon>Tunicata</taxon>
        <taxon>Appendicularia</taxon>
        <taxon>Copelata</taxon>
        <taxon>Oikopleuridae</taxon>
        <taxon>Oikopleura</taxon>
    </lineage>
</organism>
<dbReference type="CDD" id="cd00195">
    <property type="entry name" value="UBCc_UEV"/>
    <property type="match status" value="1"/>
</dbReference>